<dbReference type="InterPro" id="IPR038120">
    <property type="entry name" value="Rpb1_funnel_sf"/>
</dbReference>
<proteinExistence type="predicted"/>
<dbReference type="Pfam" id="PF04998">
    <property type="entry name" value="RNA_pol_Rpb1_5"/>
    <property type="match status" value="1"/>
</dbReference>
<dbReference type="RefSeq" id="YP_009029328.1">
    <property type="nucleotide sequence ID" value="NC_024084.1"/>
</dbReference>
<dbReference type="PANTHER" id="PTHR19376">
    <property type="entry name" value="DNA-DIRECTED RNA POLYMERASE"/>
    <property type="match status" value="1"/>
</dbReference>
<dbReference type="Pfam" id="PF05000">
    <property type="entry name" value="RNA_pol_Rpb1_4"/>
    <property type="match status" value="1"/>
</dbReference>
<keyword evidence="5" id="KW-0862">Zinc</keyword>
<protein>
    <recommendedName>
        <fullName evidence="1">DNA-directed RNA polymerase</fullName>
        <ecNumber evidence="1">2.7.7.6</ecNumber>
    </recommendedName>
</protein>
<dbReference type="GO" id="GO:0006351">
    <property type="term" value="P:DNA-templated transcription"/>
    <property type="evidence" value="ECO:0007669"/>
    <property type="project" value="InterPro"/>
</dbReference>
<dbReference type="Pfam" id="PF04983">
    <property type="entry name" value="RNA_pol_Rpb1_3"/>
    <property type="match status" value="1"/>
</dbReference>
<evidence type="ECO:0000256" key="1">
    <source>
        <dbReference type="ARBA" id="ARBA00012418"/>
    </source>
</evidence>
<evidence type="ECO:0000313" key="10">
    <source>
        <dbReference type="EMBL" id="AGH28859.1"/>
    </source>
</evidence>
<geneLocation type="chloroplast" evidence="10"/>
<dbReference type="InterPro" id="IPR007066">
    <property type="entry name" value="RNA_pol_Rpb1_3"/>
</dbReference>
<dbReference type="SUPFAM" id="SSF64484">
    <property type="entry name" value="beta and beta-prime subunits of DNA dependent RNA-polymerase"/>
    <property type="match status" value="1"/>
</dbReference>
<keyword evidence="10" id="KW-0150">Chloroplast</keyword>
<dbReference type="GO" id="GO:0003899">
    <property type="term" value="F:DNA-directed RNA polymerase activity"/>
    <property type="evidence" value="ECO:0007669"/>
    <property type="project" value="UniProtKB-EC"/>
</dbReference>
<dbReference type="InterPro" id="IPR007083">
    <property type="entry name" value="RNA_pol_Rpb1_4"/>
</dbReference>
<dbReference type="InterPro" id="IPR045867">
    <property type="entry name" value="DNA-dir_RpoC_beta_prime"/>
</dbReference>
<evidence type="ECO:0000259" key="7">
    <source>
        <dbReference type="Pfam" id="PF04983"/>
    </source>
</evidence>
<evidence type="ECO:0000256" key="2">
    <source>
        <dbReference type="ARBA" id="ARBA00022478"/>
    </source>
</evidence>
<dbReference type="GeneID" id="19740379"/>
<keyword evidence="4" id="KW-0548">Nucleotidyltransferase</keyword>
<gene>
    <name evidence="10" type="primary">rpoC2</name>
</gene>
<keyword evidence="6" id="KW-0804">Transcription</keyword>
<dbReference type="Gene3D" id="1.10.132.30">
    <property type="match status" value="1"/>
</dbReference>
<dbReference type="InterPro" id="IPR007081">
    <property type="entry name" value="RNA_pol_Rpb1_5"/>
</dbReference>
<dbReference type="InterPro" id="IPR042102">
    <property type="entry name" value="RNA_pol_Rpb1_3_sf"/>
</dbReference>
<evidence type="ECO:0000256" key="4">
    <source>
        <dbReference type="ARBA" id="ARBA00022695"/>
    </source>
</evidence>
<dbReference type="GO" id="GO:0000428">
    <property type="term" value="C:DNA-directed RNA polymerase complex"/>
    <property type="evidence" value="ECO:0007669"/>
    <property type="project" value="UniProtKB-KW"/>
</dbReference>
<feature type="domain" description="RNA polymerase Rpb1" evidence="8">
    <location>
        <begin position="169"/>
        <end position="1324"/>
    </location>
</feature>
<accession>A0A023HBA9</accession>
<evidence type="ECO:0000256" key="5">
    <source>
        <dbReference type="ARBA" id="ARBA00022833"/>
    </source>
</evidence>
<dbReference type="Gene3D" id="1.10.274.100">
    <property type="entry name" value="RNA polymerase Rpb1, domain 3"/>
    <property type="match status" value="1"/>
</dbReference>
<dbReference type="EC" id="2.7.7.6" evidence="1"/>
<keyword evidence="3" id="KW-0808">Transferase</keyword>
<dbReference type="PANTHER" id="PTHR19376:SF63">
    <property type="entry name" value="DNA-DIRECTED RNA POLYMERASE SUBUNIT BETA"/>
    <property type="match status" value="1"/>
</dbReference>
<dbReference type="EMBL" id="KC509524">
    <property type="protein sequence ID" value="AGH28859.1"/>
    <property type="molecule type" value="Genomic_DNA"/>
</dbReference>
<dbReference type="NCBIfam" id="TIGR02388">
    <property type="entry name" value="rpoC2_cyan"/>
    <property type="match status" value="1"/>
</dbReference>
<dbReference type="Gene3D" id="1.10.1790.20">
    <property type="match status" value="1"/>
</dbReference>
<keyword evidence="2" id="KW-0240">DNA-directed RNA polymerase</keyword>
<evidence type="ECO:0000256" key="6">
    <source>
        <dbReference type="ARBA" id="ARBA00023163"/>
    </source>
</evidence>
<name>A0A023HBA9_9STRA</name>
<dbReference type="GO" id="GO:0003677">
    <property type="term" value="F:DNA binding"/>
    <property type="evidence" value="ECO:0007669"/>
    <property type="project" value="InterPro"/>
</dbReference>
<dbReference type="InterPro" id="IPR012756">
    <property type="entry name" value="DNA-dir_RpoC2_beta_pp"/>
</dbReference>
<evidence type="ECO:0000259" key="9">
    <source>
        <dbReference type="Pfam" id="PF05000"/>
    </source>
</evidence>
<keyword evidence="10" id="KW-0934">Plastid</keyword>
<feature type="domain" description="RNA polymerase Rpb1" evidence="9">
    <location>
        <begin position="89"/>
        <end position="166"/>
    </location>
</feature>
<feature type="domain" description="RNA polymerase Rpb1" evidence="7">
    <location>
        <begin position="8"/>
        <end position="59"/>
    </location>
</feature>
<dbReference type="CDD" id="cd02655">
    <property type="entry name" value="RNAP_beta'_C"/>
    <property type="match status" value="1"/>
</dbReference>
<organism evidence="10">
    <name type="scientific">Leptocylindrus danicus</name>
    <dbReference type="NCBI Taxonomy" id="163516"/>
    <lineage>
        <taxon>Eukaryota</taxon>
        <taxon>Sar</taxon>
        <taxon>Stramenopiles</taxon>
        <taxon>Ochrophyta</taxon>
        <taxon>Bacillariophyta</taxon>
        <taxon>Coscinodiscophyceae</taxon>
        <taxon>Chaetocerotophycidae</taxon>
        <taxon>Leptocylindrales</taxon>
        <taxon>Leptocylindraceae</taxon>
        <taxon>Leptocylindrus</taxon>
    </lineage>
</organism>
<evidence type="ECO:0000256" key="3">
    <source>
        <dbReference type="ARBA" id="ARBA00022679"/>
    </source>
</evidence>
<evidence type="ECO:0000259" key="8">
    <source>
        <dbReference type="Pfam" id="PF04998"/>
    </source>
</evidence>
<reference evidence="10" key="1">
    <citation type="journal article" date="2014" name="Genome Biol. Evol.">
        <title>Serial gene losses and foreign DNA underlie size and sequence variation in the plastid genomes of diatoms.</title>
        <authorList>
            <person name="Ruck E.C."/>
            <person name="Nakov T."/>
            <person name="Jansen R.K."/>
            <person name="Theriot E.C."/>
            <person name="Alverson A.J."/>
        </authorList>
    </citation>
    <scope>NUCLEOTIDE SEQUENCE</scope>
    <source>
        <strain evidence="10">Ccmp1856</strain>
    </source>
</reference>
<sequence>MEHYTYQNTLISKKQLKNLLAWCFTKYGAVQASLLADELKYLGFKYATQAGISISIEDLRVPPAKLSILTEAENEISNAEELALRGKTTEVERFQKVISTWTLTSETLKDEVVSYFKTYDPLNSVYMMAFSGARGNISQVHQLVGMRGLMSDPSGEIIDLPIVKNFREGLRITDYLMSGYGARKGIVDTALKTANSGYLTRRLIDVAHDIIIREKDCNTEYSILFINKKNNKRITTSFYDRILGRLLSKNVYDPITNDLIAKVNDQITPNLINLFQQKNIQVIFFRSPLTCNLNRSVCQKCYGWNLANENLVDLGEAVGIIAGQSIGEPGTQLTMRTFHTGGIFTAGGNKPIISPGDGVVKFSDVLKTSILRTSNGENVLITENSGQIFLIPENDEYDKVSIYLPSNSTLFITENQYIKQNAVIGQFVENTKQTKTETKNIVSDFSGEIKIINREQSKSITTDKLIWLLAGQVYNIPTNSFLNFYDDYIINKNNYLFRIKLINRYAGFVKISNNKIDLSQQVIEVRNSFRDFPNSKIQKLTSPILDNNYLLSFKNAKYLVNLGSNSQNSLHNTNANLLNQCFLTKTGGIPYQNFNHSNDYIKKTNRKTDFYYTNTIVWLAEETFILNRDSTLLLVENNEFIVENYEIVPNIFSKSMGIVKIVAKNNIIQEVIIKPGHLFLFELDNVKDEFKYHKKIFYSGESIELSHQTILINEPVFCEILDTSQGPQLEIRPLQLFEVPLPKSLKKTFESRLKKDSTFKIIPTLAQAFNWNEKIKAFDTQKIISETLQFQFSSQEVTKNRIENSLIANRQKKNNLQFISSEKFYINHYVPISLKYTDINLCLLVENEQFINAYTAFGYLEICTQKYKKLVQLKSKKASNKQLLVISEDDCIVVPKDKETSNFVSNLTVENNSTLKIGKYLTETDHSILLQKGRPYFFPNCQTVKPKDPVKKEKKRKKPELETLPPVPVLFKRNQLIIRYRDTSTRPKKLGAALLNNLDYQIYYKEKNYGSGSLVLDKKEKEFEITKNRILGLSLINKFNSINTDASDLSTASLKTNDYSLNQLYLHKNEYRGESAGKNVALRKSSRRVQSAHTMNIEQNTIYCKNGTFIEEGQPLGLLNFEKEVTGDIVQGLPRIEQLLEARKIEAKEKKLLYDFQSSPRERLIFLNSRLDSTFEFKKMMTTFKNSSNLNPHFLLNLYFEQYTTAKKNRLLNGKIGFVSRFDLYEGTYRSFKKVQDLILSSVQSVYRSQGVTISDKHLEIILKQMTAKVKIFKEGDTPLLPLEIIDLYQINYMNKIIFQSKKKTIGTKPALYRPILFGITKTALNSPSFISAASFQDTTRVLTRAAIEGRVDWLRGLKENVVIGHLIPAGTGYTKYSQSFKI</sequence>
<dbReference type="Gene3D" id="1.10.150.390">
    <property type="match status" value="1"/>
</dbReference>